<dbReference type="OrthoDB" id="4066074at2759"/>
<protein>
    <submittedName>
        <fullName evidence="2">ZYBA0S10-03840g1_1</fullName>
    </submittedName>
</protein>
<dbReference type="AlphaFoldDB" id="A0A8J2XAB4"/>
<dbReference type="Proteomes" id="UP000019375">
    <property type="component" value="Unassembled WGS sequence"/>
</dbReference>
<accession>A0A8J2XAB4</accession>
<dbReference type="EMBL" id="HG316463">
    <property type="protein sequence ID" value="CDF91283.1"/>
    <property type="molecule type" value="Genomic_DNA"/>
</dbReference>
<sequence>MVNSIVINDVPAGISDTTLLRFIRNHSALCHVEHIQPFPDAYHHVNERAGTRSVQIFVDAAREDELRKLFEDDSTLEQLARLEGSTQKDVPPTRVRRMSVSAV</sequence>
<organism evidence="2 3">
    <name type="scientific">Zygosaccharomyces bailii (strain CLIB 213 / ATCC 58445 / CBS 680 / BCRC 21525 / NBRC 1098 / NCYC 1416 / NRRL Y-2227)</name>
    <dbReference type="NCBI Taxonomy" id="1333698"/>
    <lineage>
        <taxon>Eukaryota</taxon>
        <taxon>Fungi</taxon>
        <taxon>Dikarya</taxon>
        <taxon>Ascomycota</taxon>
        <taxon>Saccharomycotina</taxon>
        <taxon>Saccharomycetes</taxon>
        <taxon>Saccharomycetales</taxon>
        <taxon>Saccharomycetaceae</taxon>
        <taxon>Zygosaccharomyces</taxon>
    </lineage>
</organism>
<proteinExistence type="predicted"/>
<gene>
    <name evidence="2" type="ORF">BN860_03840g</name>
</gene>
<evidence type="ECO:0000256" key="1">
    <source>
        <dbReference type="SAM" id="MobiDB-lite"/>
    </source>
</evidence>
<reference evidence="3" key="1">
    <citation type="journal article" date="2013" name="Genome Announc.">
        <title>Genome sequence of the food spoilage yeast Zygosaccharomyces bailii CLIB 213(T).</title>
        <authorList>
            <person name="Galeote V."/>
            <person name="Bigey F."/>
            <person name="Devillers H."/>
            <person name="Neuveglise C."/>
            <person name="Dequin S."/>
        </authorList>
    </citation>
    <scope>NUCLEOTIDE SEQUENCE [LARGE SCALE GENOMIC DNA]</scope>
    <source>
        <strain evidence="3">CLIB 213 / ATCC 58445 / CBS 680 / CCRC 21525 / NBRC 1098 / NCYC 1416 / NRRL Y-2227</strain>
    </source>
</reference>
<feature type="region of interest" description="Disordered" evidence="1">
    <location>
        <begin position="80"/>
        <end position="103"/>
    </location>
</feature>
<name>A0A8J2XAB4_ZYGB2</name>
<keyword evidence="3" id="KW-1185">Reference proteome</keyword>
<evidence type="ECO:0000313" key="2">
    <source>
        <dbReference type="EMBL" id="CDF91283.1"/>
    </source>
</evidence>
<evidence type="ECO:0000313" key="3">
    <source>
        <dbReference type="Proteomes" id="UP000019375"/>
    </source>
</evidence>